<dbReference type="SUPFAM" id="SSF55729">
    <property type="entry name" value="Acyl-CoA N-acyltransferases (Nat)"/>
    <property type="match status" value="1"/>
</dbReference>
<accession>A0A0S2FEG5</accession>
<evidence type="ECO:0000313" key="6">
    <source>
        <dbReference type="Proteomes" id="UP000060787"/>
    </source>
</evidence>
<keyword evidence="2" id="KW-0012">Acyltransferase</keyword>
<dbReference type="EMBL" id="CP011129">
    <property type="protein sequence ID" value="ALN81920.1"/>
    <property type="molecule type" value="Genomic_DNA"/>
</dbReference>
<keyword evidence="1 5" id="KW-0808">Transferase</keyword>
<dbReference type="RefSeq" id="WP_057918821.1">
    <property type="nucleotide sequence ID" value="NZ_CP011129.1"/>
</dbReference>
<dbReference type="PROSITE" id="PS51186">
    <property type="entry name" value="GNAT"/>
    <property type="match status" value="1"/>
</dbReference>
<dbReference type="AlphaFoldDB" id="A0A0S2FEG5"/>
<dbReference type="CDD" id="cd04301">
    <property type="entry name" value="NAT_SF"/>
    <property type="match status" value="1"/>
</dbReference>
<sequence length="187" mass="20381">MSVLVERLGAGRIEAALSLDGSFLVDSRLSLHARDGIIGYEVVALAPYRKRYGDEAGDDDLRDYLAAADRIAFVAIERDEVVGRVLVSTNWNGHALIDDIAVDAGHRRSGAGAALLGRAIAWARECGHPGVMLETQDRNVAACRFYERHGFILGGFDRCHYAHDAAVRDEIALFWYLDLAAPDVAGD</sequence>
<proteinExistence type="predicted"/>
<dbReference type="PANTHER" id="PTHR43877">
    <property type="entry name" value="AMINOALKYLPHOSPHONATE N-ACETYLTRANSFERASE-RELATED-RELATED"/>
    <property type="match status" value="1"/>
</dbReference>
<evidence type="ECO:0000256" key="2">
    <source>
        <dbReference type="ARBA" id="ARBA00023315"/>
    </source>
</evidence>
<organism evidence="5 6">
    <name type="scientific">Lysobacter antibioticus</name>
    <dbReference type="NCBI Taxonomy" id="84531"/>
    <lineage>
        <taxon>Bacteria</taxon>
        <taxon>Pseudomonadati</taxon>
        <taxon>Pseudomonadota</taxon>
        <taxon>Gammaproteobacteria</taxon>
        <taxon>Lysobacterales</taxon>
        <taxon>Lysobacteraceae</taxon>
        <taxon>Lysobacter</taxon>
    </lineage>
</organism>
<dbReference type="KEGG" id="lab:LA76x_3798"/>
<dbReference type="STRING" id="84531.LA76x_3798"/>
<dbReference type="InterPro" id="IPR050832">
    <property type="entry name" value="Bact_Acetyltransf"/>
</dbReference>
<evidence type="ECO:0000259" key="4">
    <source>
        <dbReference type="PROSITE" id="PS51186"/>
    </source>
</evidence>
<feature type="domain" description="N-acetyltransferase" evidence="4">
    <location>
        <begin position="31"/>
        <end position="180"/>
    </location>
</feature>
<dbReference type="InterPro" id="IPR008125">
    <property type="entry name" value="Streptothricin_AcTrfase"/>
</dbReference>
<dbReference type="InterPro" id="IPR000182">
    <property type="entry name" value="GNAT_dom"/>
</dbReference>
<evidence type="ECO:0000256" key="1">
    <source>
        <dbReference type="ARBA" id="ARBA00022679"/>
    </source>
</evidence>
<reference evidence="5 6" key="1">
    <citation type="journal article" date="2015" name="BMC Genomics">
        <title>Comparative genomics and metabolic profiling of the genus Lysobacter.</title>
        <authorList>
            <person name="de Bruijn I."/>
            <person name="Cheng X."/>
            <person name="de Jager V."/>
            <person name="Exposito R.G."/>
            <person name="Watrous J."/>
            <person name="Patel N."/>
            <person name="Postma J."/>
            <person name="Dorrestein P.C."/>
            <person name="Kobayashi D."/>
            <person name="Raaijmakers J.M."/>
        </authorList>
    </citation>
    <scope>NUCLEOTIDE SEQUENCE [LARGE SCALE GENOMIC DNA]</scope>
    <source>
        <strain evidence="5 6">76</strain>
    </source>
</reference>
<feature type="domain" description="C3H1-type" evidence="3">
    <location>
        <begin position="137"/>
        <end position="166"/>
    </location>
</feature>
<protein>
    <submittedName>
        <fullName evidence="5">Acetyltransferase family protein</fullName>
    </submittedName>
</protein>
<gene>
    <name evidence="5" type="ORF">LA76x_3798</name>
</gene>
<name>A0A0S2FEG5_LYSAN</name>
<dbReference type="Proteomes" id="UP000060787">
    <property type="component" value="Chromosome"/>
</dbReference>
<dbReference type="PRINTS" id="PR01754">
    <property type="entry name" value="SACTRNSFRASE"/>
</dbReference>
<dbReference type="GO" id="GO:0016747">
    <property type="term" value="F:acyltransferase activity, transferring groups other than amino-acyl groups"/>
    <property type="evidence" value="ECO:0007669"/>
    <property type="project" value="InterPro"/>
</dbReference>
<dbReference type="Gene3D" id="3.40.630.30">
    <property type="match status" value="1"/>
</dbReference>
<dbReference type="InterPro" id="IPR016181">
    <property type="entry name" value="Acyl_CoA_acyltransferase"/>
</dbReference>
<dbReference type="PROSITE" id="PS50103">
    <property type="entry name" value="ZF_C3H1"/>
    <property type="match status" value="1"/>
</dbReference>
<evidence type="ECO:0000313" key="5">
    <source>
        <dbReference type="EMBL" id="ALN81920.1"/>
    </source>
</evidence>
<evidence type="ECO:0000259" key="3">
    <source>
        <dbReference type="PROSITE" id="PS50103"/>
    </source>
</evidence>
<dbReference type="Pfam" id="PF00583">
    <property type="entry name" value="Acetyltransf_1"/>
    <property type="match status" value="1"/>
</dbReference>
<dbReference type="InterPro" id="IPR000571">
    <property type="entry name" value="Znf_CCCH"/>
</dbReference>
<dbReference type="GO" id="GO:0046872">
    <property type="term" value="F:metal ion binding"/>
    <property type="evidence" value="ECO:0007669"/>
    <property type="project" value="InterPro"/>
</dbReference>
<keyword evidence="6" id="KW-1185">Reference proteome</keyword>
<dbReference type="PATRIC" id="fig|84531.8.peg.3815"/>